<dbReference type="InterPro" id="IPR019200">
    <property type="entry name" value="ATP_adenylylTrfase_C"/>
</dbReference>
<evidence type="ECO:0000313" key="3">
    <source>
        <dbReference type="EMBL" id="KAF2000287.1"/>
    </source>
</evidence>
<sequence>MQPSLTPLLPGRVGAKYKSANAAQNLIFSPTELTVIHTSAGVPFQLRFCPSLAKKAHPSKDPAPKGLKVDVFDKPSPELLVTGLPMDSPTHNVVLNKFPIIPEHFILATVANKPQTHFLEKDDLSMAYTSLVDWDLQHDTNKQLFAFFNSGDHSGASQPHRHLQFLPVENMKADLPEGSSWDLLINSMTEQGSESTSPGALQQSNSLPFVHFAIRLPEIARNHLLPAYESLYSVAYKTVKEYISANPNTLALHPTEGGDLPISYNLAMTRTTMAIMPRRSEGSMLRRDDGSELGFVALNGTTLGGTLMVKHQEQWEELCAKPWKLDGILEEIGIPRKVDQARDGQTSAPSL</sequence>
<dbReference type="Pfam" id="PF09830">
    <property type="entry name" value="ATP_transf"/>
    <property type="match status" value="1"/>
</dbReference>
<keyword evidence="4" id="KW-1185">Reference proteome</keyword>
<dbReference type="GO" id="GO:0005524">
    <property type="term" value="F:ATP binding"/>
    <property type="evidence" value="ECO:0007669"/>
    <property type="project" value="InterPro"/>
</dbReference>
<dbReference type="InterPro" id="IPR043171">
    <property type="entry name" value="Ap4A_phos1/2-like"/>
</dbReference>
<organism evidence="3 4">
    <name type="scientific">Amniculicola lignicola CBS 123094</name>
    <dbReference type="NCBI Taxonomy" id="1392246"/>
    <lineage>
        <taxon>Eukaryota</taxon>
        <taxon>Fungi</taxon>
        <taxon>Dikarya</taxon>
        <taxon>Ascomycota</taxon>
        <taxon>Pezizomycotina</taxon>
        <taxon>Dothideomycetes</taxon>
        <taxon>Pleosporomycetidae</taxon>
        <taxon>Pleosporales</taxon>
        <taxon>Amniculicolaceae</taxon>
        <taxon>Amniculicola</taxon>
    </lineage>
</organism>
<dbReference type="PANTHER" id="PTHR38420">
    <property type="entry name" value="AP-4-A PHOSPHORYLASE II"/>
    <property type="match status" value="1"/>
</dbReference>
<dbReference type="SUPFAM" id="SSF54197">
    <property type="entry name" value="HIT-like"/>
    <property type="match status" value="1"/>
</dbReference>
<dbReference type="InterPro" id="IPR036265">
    <property type="entry name" value="HIT-like_sf"/>
</dbReference>
<dbReference type="EMBL" id="ML977590">
    <property type="protein sequence ID" value="KAF2000287.1"/>
    <property type="molecule type" value="Genomic_DNA"/>
</dbReference>
<dbReference type="InterPro" id="IPR009163">
    <property type="entry name" value="Ap4A_phos1/2"/>
</dbReference>
<feature type="domain" description="ATP adenylyltransferase C-terminal" evidence="1">
    <location>
        <begin position="206"/>
        <end position="335"/>
    </location>
</feature>
<dbReference type="OrthoDB" id="10267950at2759"/>
<evidence type="ECO:0000259" key="1">
    <source>
        <dbReference type="Pfam" id="PF09830"/>
    </source>
</evidence>
<name>A0A6A5WFU0_9PLEO</name>
<evidence type="ECO:0000313" key="4">
    <source>
        <dbReference type="Proteomes" id="UP000799779"/>
    </source>
</evidence>
<proteinExistence type="predicted"/>
<dbReference type="GO" id="GO:0003877">
    <property type="term" value="F:ATP:ADP adenylyltransferase activity"/>
    <property type="evidence" value="ECO:0007669"/>
    <property type="project" value="InterPro"/>
</dbReference>
<protein>
    <submittedName>
        <fullName evidence="3">5',5'''-P-1,P-4-tetraphosphate phosphorylase 2</fullName>
    </submittedName>
</protein>
<dbReference type="InterPro" id="IPR045759">
    <property type="entry name" value="Ap4A_phos1/2_N"/>
</dbReference>
<dbReference type="Gene3D" id="3.30.428.70">
    <property type="match status" value="1"/>
</dbReference>
<dbReference type="AlphaFoldDB" id="A0A6A5WFU0"/>
<accession>A0A6A5WFU0</accession>
<dbReference type="Pfam" id="PF19327">
    <property type="entry name" value="Ap4A_phos_N"/>
    <property type="match status" value="1"/>
</dbReference>
<evidence type="ECO:0000259" key="2">
    <source>
        <dbReference type="Pfam" id="PF19327"/>
    </source>
</evidence>
<dbReference type="PANTHER" id="PTHR38420:SF3">
    <property type="entry name" value="5',5'''-P-1,P-4-TETRAPHOSPHATE PHOSPHORYLASE 2"/>
    <property type="match status" value="1"/>
</dbReference>
<dbReference type="GO" id="GO:0009117">
    <property type="term" value="P:nucleotide metabolic process"/>
    <property type="evidence" value="ECO:0007669"/>
    <property type="project" value="InterPro"/>
</dbReference>
<dbReference type="Proteomes" id="UP000799779">
    <property type="component" value="Unassembled WGS sequence"/>
</dbReference>
<feature type="domain" description="Ap4A phosphorylase 1/2 N-terminal" evidence="2">
    <location>
        <begin position="11"/>
        <end position="171"/>
    </location>
</feature>
<reference evidence="3" key="1">
    <citation type="journal article" date="2020" name="Stud. Mycol.">
        <title>101 Dothideomycetes genomes: a test case for predicting lifestyles and emergence of pathogens.</title>
        <authorList>
            <person name="Haridas S."/>
            <person name="Albert R."/>
            <person name="Binder M."/>
            <person name="Bloem J."/>
            <person name="Labutti K."/>
            <person name="Salamov A."/>
            <person name="Andreopoulos B."/>
            <person name="Baker S."/>
            <person name="Barry K."/>
            <person name="Bills G."/>
            <person name="Bluhm B."/>
            <person name="Cannon C."/>
            <person name="Castanera R."/>
            <person name="Culley D."/>
            <person name="Daum C."/>
            <person name="Ezra D."/>
            <person name="Gonzalez J."/>
            <person name="Henrissat B."/>
            <person name="Kuo A."/>
            <person name="Liang C."/>
            <person name="Lipzen A."/>
            <person name="Lutzoni F."/>
            <person name="Magnuson J."/>
            <person name="Mondo S."/>
            <person name="Nolan M."/>
            <person name="Ohm R."/>
            <person name="Pangilinan J."/>
            <person name="Park H.-J."/>
            <person name="Ramirez L."/>
            <person name="Alfaro M."/>
            <person name="Sun H."/>
            <person name="Tritt A."/>
            <person name="Yoshinaga Y."/>
            <person name="Zwiers L.-H."/>
            <person name="Turgeon B."/>
            <person name="Goodwin S."/>
            <person name="Spatafora J."/>
            <person name="Crous P."/>
            <person name="Grigoriev I."/>
        </authorList>
    </citation>
    <scope>NUCLEOTIDE SEQUENCE</scope>
    <source>
        <strain evidence="3">CBS 123094</strain>
    </source>
</reference>
<gene>
    <name evidence="3" type="ORF">P154DRAFT_576301</name>
</gene>